<dbReference type="Proteomes" id="UP000585638">
    <property type="component" value="Unassembled WGS sequence"/>
</dbReference>
<proteinExistence type="predicted"/>
<protein>
    <submittedName>
        <fullName evidence="1">Uncharacterized protein</fullName>
    </submittedName>
</protein>
<keyword evidence="2" id="KW-1185">Reference proteome</keyword>
<dbReference type="AlphaFoldDB" id="A0A7W9KEZ0"/>
<evidence type="ECO:0000313" key="2">
    <source>
        <dbReference type="Proteomes" id="UP000585638"/>
    </source>
</evidence>
<dbReference type="RefSeq" id="WP_221337988.1">
    <property type="nucleotide sequence ID" value="NZ_BAAAWY010000053.1"/>
</dbReference>
<dbReference type="EMBL" id="JACHIR010000001">
    <property type="protein sequence ID" value="MBB5891405.1"/>
    <property type="molecule type" value="Genomic_DNA"/>
</dbReference>
<comment type="caution">
    <text evidence="1">The sequence shown here is derived from an EMBL/GenBank/DDBJ whole genome shotgun (WGS) entry which is preliminary data.</text>
</comment>
<evidence type="ECO:0000313" key="1">
    <source>
        <dbReference type="EMBL" id="MBB5891405.1"/>
    </source>
</evidence>
<name>A0A7W9KEZ0_9PSEU</name>
<reference evidence="1 2" key="1">
    <citation type="submission" date="2020-08" db="EMBL/GenBank/DDBJ databases">
        <title>Sequencing the genomes of 1000 actinobacteria strains.</title>
        <authorList>
            <person name="Klenk H.-P."/>
        </authorList>
    </citation>
    <scope>NUCLEOTIDE SEQUENCE [LARGE SCALE GENOMIC DNA]</scope>
    <source>
        <strain evidence="1 2">DSM 43851</strain>
    </source>
</reference>
<organism evidence="1 2">
    <name type="scientific">Kutzneria kofuensis</name>
    <dbReference type="NCBI Taxonomy" id="103725"/>
    <lineage>
        <taxon>Bacteria</taxon>
        <taxon>Bacillati</taxon>
        <taxon>Actinomycetota</taxon>
        <taxon>Actinomycetes</taxon>
        <taxon>Pseudonocardiales</taxon>
        <taxon>Pseudonocardiaceae</taxon>
        <taxon>Kutzneria</taxon>
    </lineage>
</organism>
<accession>A0A7W9KEZ0</accession>
<gene>
    <name evidence="1" type="ORF">BJ998_002601</name>
</gene>
<sequence length="105" mass="11913">MMVDAQYYVAESEGGDVVADPSEDALYMRISDLVFPDNSFVTIQPPGERDDWHVVVALLEEGGYEVEYRHKGRGEHRVVNETEISDIAHEVIIWLGDVVRRTHKG</sequence>